<organism evidence="2 3">
    <name type="scientific">Fusobacterium mortiferum</name>
    <dbReference type="NCBI Taxonomy" id="850"/>
    <lineage>
        <taxon>Bacteria</taxon>
        <taxon>Fusobacteriati</taxon>
        <taxon>Fusobacteriota</taxon>
        <taxon>Fusobacteriia</taxon>
        <taxon>Fusobacteriales</taxon>
        <taxon>Fusobacteriaceae</taxon>
        <taxon>Fusobacterium</taxon>
    </lineage>
</organism>
<keyword evidence="2" id="KW-0489">Methyltransferase</keyword>
<dbReference type="PROSITE" id="PS00092">
    <property type="entry name" value="N6_MTASE"/>
    <property type="match status" value="1"/>
</dbReference>
<evidence type="ECO:0000256" key="1">
    <source>
        <dbReference type="SAM" id="Coils"/>
    </source>
</evidence>
<name>A0ABS2G6H9_FUSMR</name>
<dbReference type="SUPFAM" id="SSF53335">
    <property type="entry name" value="S-adenosyl-L-methionine-dependent methyltransferases"/>
    <property type="match status" value="1"/>
</dbReference>
<comment type="caution">
    <text evidence="2">The sequence shown here is derived from an EMBL/GenBank/DDBJ whole genome shotgun (WGS) entry which is preliminary data.</text>
</comment>
<dbReference type="InterPro" id="IPR002052">
    <property type="entry name" value="DNA_methylase_N6_adenine_CS"/>
</dbReference>
<dbReference type="Proteomes" id="UP000728968">
    <property type="component" value="Unassembled WGS sequence"/>
</dbReference>
<dbReference type="GO" id="GO:0032259">
    <property type="term" value="P:methylation"/>
    <property type="evidence" value="ECO:0007669"/>
    <property type="project" value="UniProtKB-KW"/>
</dbReference>
<dbReference type="InterPro" id="IPR029063">
    <property type="entry name" value="SAM-dependent_MTases_sf"/>
</dbReference>
<dbReference type="Gene3D" id="3.40.50.150">
    <property type="entry name" value="Vaccinia Virus protein VP39"/>
    <property type="match status" value="1"/>
</dbReference>
<keyword evidence="1" id="KW-0175">Coiled coil</keyword>
<protein>
    <submittedName>
        <fullName evidence="2">DNA methyltransferase</fullName>
    </submittedName>
</protein>
<reference evidence="2 3" key="1">
    <citation type="journal article" date="2021" name="Sci. Rep.">
        <title>The distribution of antibiotic resistance genes in chicken gut microbiota commensals.</title>
        <authorList>
            <person name="Juricova H."/>
            <person name="Matiasovicova J."/>
            <person name="Kubasova T."/>
            <person name="Cejkova D."/>
            <person name="Rychlik I."/>
        </authorList>
    </citation>
    <scope>NUCLEOTIDE SEQUENCE [LARGE SCALE GENOMIC DNA]</scope>
    <source>
        <strain evidence="2 3">An425</strain>
    </source>
</reference>
<evidence type="ECO:0000313" key="2">
    <source>
        <dbReference type="EMBL" id="MBM6876319.1"/>
    </source>
</evidence>
<keyword evidence="3" id="KW-1185">Reference proteome</keyword>
<sequence>MFNKDFYPTPESLIMRMFMKIEKEQTMNILEPSAGKGNIVDYFQDKYVYSKKNWKIDCIELEEELQGILKNKGYKVIYNDFLRFSTLKKYDLIIMNPPFSNGDRHLLKAIELIENYGGQIACILNAETIKNPCSIYRQDLKIKLENYNADIEFIQNAFIGAERKTSVEVALIYINIPSKIKESDILKNLRKAKRYEEKDIEYSQVTKTDFIQSIVDKYNFEVQAGIKLIEEYLN</sequence>
<gene>
    <name evidence="2" type="ORF">H6A04_11845</name>
</gene>
<feature type="non-terminal residue" evidence="2">
    <location>
        <position position="234"/>
    </location>
</feature>
<proteinExistence type="predicted"/>
<feature type="coiled-coil region" evidence="1">
    <location>
        <begin position="137"/>
        <end position="164"/>
    </location>
</feature>
<dbReference type="GO" id="GO:0008168">
    <property type="term" value="F:methyltransferase activity"/>
    <property type="evidence" value="ECO:0007669"/>
    <property type="project" value="UniProtKB-KW"/>
</dbReference>
<dbReference type="RefSeq" id="WP_204716926.1">
    <property type="nucleotide sequence ID" value="NZ_JACJLT010000288.1"/>
</dbReference>
<keyword evidence="2" id="KW-0808">Transferase</keyword>
<accession>A0ABS2G6H9</accession>
<evidence type="ECO:0000313" key="3">
    <source>
        <dbReference type="Proteomes" id="UP000728968"/>
    </source>
</evidence>
<dbReference type="EMBL" id="JACJLT010000288">
    <property type="protein sequence ID" value="MBM6876319.1"/>
    <property type="molecule type" value="Genomic_DNA"/>
</dbReference>